<dbReference type="AlphaFoldDB" id="A0A0H2RI71"/>
<dbReference type="EMBL" id="KQ086510">
    <property type="protein sequence ID" value="KLO04531.1"/>
    <property type="molecule type" value="Genomic_DNA"/>
</dbReference>
<proteinExistence type="predicted"/>
<dbReference type="Proteomes" id="UP000053477">
    <property type="component" value="Unassembled WGS sequence"/>
</dbReference>
<dbReference type="InParanoid" id="A0A0H2RI71"/>
<keyword evidence="3" id="KW-1185">Reference proteome</keyword>
<feature type="non-terminal residue" evidence="2">
    <location>
        <position position="102"/>
    </location>
</feature>
<evidence type="ECO:0000313" key="3">
    <source>
        <dbReference type="Proteomes" id="UP000053477"/>
    </source>
</evidence>
<evidence type="ECO:0000256" key="1">
    <source>
        <dbReference type="SAM" id="MobiDB-lite"/>
    </source>
</evidence>
<evidence type="ECO:0000313" key="2">
    <source>
        <dbReference type="EMBL" id="KLO04531.1"/>
    </source>
</evidence>
<dbReference type="STRING" id="27342.A0A0H2RI71"/>
<organism evidence="2 3">
    <name type="scientific">Schizopora paradoxa</name>
    <dbReference type="NCBI Taxonomy" id="27342"/>
    <lineage>
        <taxon>Eukaryota</taxon>
        <taxon>Fungi</taxon>
        <taxon>Dikarya</taxon>
        <taxon>Basidiomycota</taxon>
        <taxon>Agaricomycotina</taxon>
        <taxon>Agaricomycetes</taxon>
        <taxon>Hymenochaetales</taxon>
        <taxon>Schizoporaceae</taxon>
        <taxon>Schizopora</taxon>
    </lineage>
</organism>
<feature type="compositionally biased region" description="Basic and acidic residues" evidence="1">
    <location>
        <begin position="34"/>
        <end position="53"/>
    </location>
</feature>
<sequence length="102" mass="11758">TVRRHLAAFHYVPYTKFCAETGFVSKLAKDKKAREDAEKMKQTSLDGHLKEMPKQAPKLPYSDDNFKELAIRWLVSCDLPLQALENPHFRELIELVARSKDG</sequence>
<accession>A0A0H2RI71</accession>
<gene>
    <name evidence="2" type="ORF">SCHPADRAFT_795107</name>
</gene>
<feature type="non-terminal residue" evidence="2">
    <location>
        <position position="1"/>
    </location>
</feature>
<reference evidence="2 3" key="1">
    <citation type="submission" date="2015-04" db="EMBL/GenBank/DDBJ databases">
        <title>Complete genome sequence of Schizopora paradoxa KUC8140, a cosmopolitan wood degrader in East Asia.</title>
        <authorList>
            <consortium name="DOE Joint Genome Institute"/>
            <person name="Min B."/>
            <person name="Park H."/>
            <person name="Jang Y."/>
            <person name="Kim J.-J."/>
            <person name="Kim K.H."/>
            <person name="Pangilinan J."/>
            <person name="Lipzen A."/>
            <person name="Riley R."/>
            <person name="Grigoriev I.V."/>
            <person name="Spatafora J.W."/>
            <person name="Choi I.-G."/>
        </authorList>
    </citation>
    <scope>NUCLEOTIDE SEQUENCE [LARGE SCALE GENOMIC DNA]</scope>
    <source>
        <strain evidence="2 3">KUC8140</strain>
    </source>
</reference>
<name>A0A0H2RI71_9AGAM</name>
<protein>
    <submittedName>
        <fullName evidence="2">Uncharacterized protein</fullName>
    </submittedName>
</protein>
<feature type="region of interest" description="Disordered" evidence="1">
    <location>
        <begin position="34"/>
        <end position="58"/>
    </location>
</feature>
<dbReference type="OrthoDB" id="3256444at2759"/>